<protein>
    <submittedName>
        <fullName evidence="6 7">Adipocyte plasma membrane-associated protein, putative</fullName>
        <ecNumber evidence="6">4.3.3.2</ecNumber>
    </submittedName>
</protein>
<organism>
    <name type="scientific">Ixodes scapularis</name>
    <name type="common">Black-legged tick</name>
    <name type="synonym">Deer tick</name>
    <dbReference type="NCBI Taxonomy" id="6945"/>
    <lineage>
        <taxon>Eukaryota</taxon>
        <taxon>Metazoa</taxon>
        <taxon>Ecdysozoa</taxon>
        <taxon>Arthropoda</taxon>
        <taxon>Chelicerata</taxon>
        <taxon>Arachnida</taxon>
        <taxon>Acari</taxon>
        <taxon>Parasitiformes</taxon>
        <taxon>Ixodida</taxon>
        <taxon>Ixodoidea</taxon>
        <taxon>Ixodidae</taxon>
        <taxon>Ixodinae</taxon>
        <taxon>Ixodes</taxon>
    </lineage>
</organism>
<feature type="domain" description="Strictosidine synthase conserved region" evidence="5">
    <location>
        <begin position="208"/>
        <end position="291"/>
    </location>
</feature>
<proteinExistence type="evidence at protein level"/>
<dbReference type="PaxDb" id="6945-B7PKZ7"/>
<dbReference type="STRING" id="6945.B7PKZ7"/>
<comment type="similarity">
    <text evidence="1">Belongs to the strictosidine synthase family.</text>
</comment>
<dbReference type="GO" id="GO:0016787">
    <property type="term" value="F:hydrolase activity"/>
    <property type="evidence" value="ECO:0000318"/>
    <property type="project" value="GO_Central"/>
</dbReference>
<dbReference type="EMBL" id="ABJB010980731">
    <property type="status" value="NOT_ANNOTATED_CDS"/>
    <property type="molecule type" value="Genomic_DNA"/>
</dbReference>
<dbReference type="Proteomes" id="UP000001555">
    <property type="component" value="Unassembled WGS sequence"/>
</dbReference>
<dbReference type="InterPro" id="IPR018119">
    <property type="entry name" value="Strictosidine_synth_cons-reg"/>
</dbReference>
<evidence type="ECO:0000256" key="4">
    <source>
        <dbReference type="SAM" id="Phobius"/>
    </source>
</evidence>
<dbReference type="EMBL" id="DS737013">
    <property type="protein sequence ID" value="EEC07269.1"/>
    <property type="molecule type" value="Genomic_DNA"/>
</dbReference>
<evidence type="ECO:0007829" key="9">
    <source>
        <dbReference type="PeptideAtlas" id="B7PKZ7"/>
    </source>
</evidence>
<evidence type="ECO:0000256" key="3">
    <source>
        <dbReference type="ARBA" id="ARBA00023180"/>
    </source>
</evidence>
<dbReference type="VEuPathDB" id="VectorBase:ISCP_036484"/>
<dbReference type="InParanoid" id="B7PKZ7"/>
<keyword evidence="9" id="KW-1267">Proteomics identification</keyword>
<reference evidence="7" key="2">
    <citation type="submission" date="2020-05" db="UniProtKB">
        <authorList>
            <consortium name="EnsemblMetazoa"/>
        </authorList>
    </citation>
    <scope>IDENTIFICATION</scope>
    <source>
        <strain evidence="7">wikel</strain>
    </source>
</reference>
<dbReference type="EC" id="4.3.3.2" evidence="6"/>
<dbReference type="EnsemblMetazoa" id="ISCW018608-RA">
    <property type="protein sequence ID" value="ISCW018608-PA"/>
    <property type="gene ID" value="ISCW018608"/>
</dbReference>
<keyword evidence="4" id="KW-1133">Transmembrane helix</keyword>
<gene>
    <name evidence="6" type="ORF">IscW_ISCW018608</name>
</gene>
<dbReference type="OrthoDB" id="5307922at2759"/>
<evidence type="ECO:0000256" key="2">
    <source>
        <dbReference type="ARBA" id="ARBA00022553"/>
    </source>
</evidence>
<dbReference type="HOGENOM" id="CLU_023267_0_0_1"/>
<evidence type="ECO:0000313" key="7">
    <source>
        <dbReference type="EnsemblMetazoa" id="ISCW018608-PA"/>
    </source>
</evidence>
<keyword evidence="4" id="KW-0812">Transmembrane</keyword>
<keyword evidence="8" id="KW-1185">Reference proteome</keyword>
<evidence type="ECO:0000313" key="8">
    <source>
        <dbReference type="Proteomes" id="UP000001555"/>
    </source>
</evidence>
<dbReference type="GO" id="GO:0016829">
    <property type="term" value="F:lyase activity"/>
    <property type="evidence" value="ECO:0007669"/>
    <property type="project" value="UniProtKB-KW"/>
</dbReference>
<dbReference type="EMBL" id="ABJB011041901">
    <property type="status" value="NOT_ANNOTATED_CDS"/>
    <property type="molecule type" value="Genomic_DNA"/>
</dbReference>
<keyword evidence="3" id="KW-0325">Glycoprotein</keyword>
<evidence type="ECO:0000313" key="6">
    <source>
        <dbReference type="EMBL" id="EEC07269.1"/>
    </source>
</evidence>
<dbReference type="SUPFAM" id="SSF63829">
    <property type="entry name" value="Calcium-dependent phosphotriesterase"/>
    <property type="match status" value="2"/>
</dbReference>
<sequence length="442" mass="49646">MIISLLKCVFRFALYFLLVFLVLPFIPLSLDFEPVAYKVDLPEFKGPLAVNKALDKVEYLLQNQIVGPESFEVREGSIYTGIIGGQLIKITGKKITPVAKFGKKCEGQWEESICGRPLGMRFDKAGKLYVLDAYYGLHVVDVKTEGQWEESICGRPLGMRFDKAGKLYVLDGYYGLHVVDVKTGSVVPLVPNGVDLDGRPLLFPNDLVLDNDGAVYFTETSTKWPLNKIIYTIMEHENSGRLLKYDPKTRQTYVVLEDLHCPNGIELSHDGESVLFSETTQRRVLRYYVKGAHKGDLEVFVDNLPGEVDNVRRSKSGGYWLAFASGRSRGNLTVGDHLGPYPLVRKATVRLLHLLGSLLKYTATYFNWVPLKDVAARIDNGWILYETLPKYGLVVEVDARGNVVRSLHSPGKKIGFISEVLEHDGYLYLGSFRNPFIGRVKA</sequence>
<dbReference type="VEuPathDB" id="VectorBase:ISCW018608"/>
<feature type="transmembrane region" description="Helical" evidence="4">
    <location>
        <begin position="12"/>
        <end position="30"/>
    </location>
</feature>
<dbReference type="AlphaFoldDB" id="B7PKZ7"/>
<dbReference type="PANTHER" id="PTHR10426">
    <property type="entry name" value="STRICTOSIDINE SYNTHASE-RELATED"/>
    <property type="match status" value="1"/>
</dbReference>
<dbReference type="InterPro" id="IPR011042">
    <property type="entry name" value="6-blade_b-propeller_TolB-like"/>
</dbReference>
<keyword evidence="4" id="KW-0472">Membrane</keyword>
<accession>B7PKZ7</accession>
<evidence type="ECO:0000259" key="5">
    <source>
        <dbReference type="Pfam" id="PF03088"/>
    </source>
</evidence>
<evidence type="ECO:0000256" key="1">
    <source>
        <dbReference type="ARBA" id="ARBA00009191"/>
    </source>
</evidence>
<reference evidence="6 8" key="1">
    <citation type="submission" date="2008-03" db="EMBL/GenBank/DDBJ databases">
        <title>Annotation of Ixodes scapularis.</title>
        <authorList>
            <consortium name="Ixodes scapularis Genome Project Consortium"/>
            <person name="Caler E."/>
            <person name="Hannick L.I."/>
            <person name="Bidwell S."/>
            <person name="Joardar V."/>
            <person name="Thiagarajan M."/>
            <person name="Amedeo P."/>
            <person name="Galinsky K.J."/>
            <person name="Schobel S."/>
            <person name="Inman J."/>
            <person name="Hostetler J."/>
            <person name="Miller J."/>
            <person name="Hammond M."/>
            <person name="Megy K."/>
            <person name="Lawson D."/>
            <person name="Kodira C."/>
            <person name="Sutton G."/>
            <person name="Meyer J."/>
            <person name="Hill C.A."/>
            <person name="Birren B."/>
            <person name="Nene V."/>
            <person name="Collins F."/>
            <person name="Alarcon-Chaidez F."/>
            <person name="Wikel S."/>
            <person name="Strausberg R."/>
        </authorList>
    </citation>
    <scope>NUCLEOTIDE SEQUENCE [LARGE SCALE GENOMIC DNA]</scope>
    <source>
        <strain evidence="8">Wikel</strain>
        <strain evidence="6">Wikel colony</strain>
    </source>
</reference>
<dbReference type="VEuPathDB" id="VectorBase:ISCI018608"/>
<keyword evidence="6" id="KW-0456">Lyase</keyword>
<dbReference type="Pfam" id="PF03088">
    <property type="entry name" value="Str_synth"/>
    <property type="match status" value="1"/>
</dbReference>
<dbReference type="EMBL" id="ABJB010731149">
    <property type="status" value="NOT_ANNOTATED_CDS"/>
    <property type="molecule type" value="Genomic_DNA"/>
</dbReference>
<dbReference type="FunCoup" id="B7PKZ7">
    <property type="interactions" value="664"/>
</dbReference>
<name>B7PKZ7_IXOSC</name>
<dbReference type="Pfam" id="PF20067">
    <property type="entry name" value="SSL_N"/>
    <property type="match status" value="1"/>
</dbReference>
<dbReference type="Gene3D" id="2.120.10.30">
    <property type="entry name" value="TolB, C-terminal domain"/>
    <property type="match status" value="2"/>
</dbReference>
<keyword evidence="2" id="KW-0597">Phosphoprotein</keyword>
<dbReference type="PANTHER" id="PTHR10426:SF88">
    <property type="entry name" value="ADIPOCYTE PLASMA MEMBRANE-ASSOCIATED PROTEIN HEMOMUCIN-RELATED"/>
    <property type="match status" value="1"/>
</dbReference>